<organism evidence="9 10">
    <name type="scientific">Candidatus Sulfurimonas baltica</name>
    <dbReference type="NCBI Taxonomy" id="2740404"/>
    <lineage>
        <taxon>Bacteria</taxon>
        <taxon>Pseudomonadati</taxon>
        <taxon>Campylobacterota</taxon>
        <taxon>Epsilonproteobacteria</taxon>
        <taxon>Campylobacterales</taxon>
        <taxon>Sulfurimonadaceae</taxon>
        <taxon>Sulfurimonas</taxon>
    </lineage>
</organism>
<evidence type="ECO:0000313" key="10">
    <source>
        <dbReference type="Proteomes" id="UP000593994"/>
    </source>
</evidence>
<dbReference type="Gene3D" id="1.10.10.60">
    <property type="entry name" value="Homeodomain-like"/>
    <property type="match status" value="1"/>
</dbReference>
<dbReference type="SUPFAM" id="SSF53041">
    <property type="entry name" value="Resolvase-like"/>
    <property type="match status" value="1"/>
</dbReference>
<comment type="similarity">
    <text evidence="1">Belongs to the site-specific recombinase resolvase family.</text>
</comment>
<proteinExistence type="inferred from homology"/>
<dbReference type="GO" id="GO:0003677">
    <property type="term" value="F:DNA binding"/>
    <property type="evidence" value="ECO:0007669"/>
    <property type="project" value="UniProtKB-KW"/>
</dbReference>
<dbReference type="InterPro" id="IPR006120">
    <property type="entry name" value="Resolvase_HTH_dom"/>
</dbReference>
<gene>
    <name evidence="9" type="ORF">HUE88_11465</name>
</gene>
<dbReference type="PROSITE" id="PS51736">
    <property type="entry name" value="RECOMBINASES_3"/>
    <property type="match status" value="1"/>
</dbReference>
<keyword evidence="5" id="KW-0233">DNA recombination</keyword>
<dbReference type="AlphaFoldDB" id="A0A7S7LUH9"/>
<dbReference type="FunFam" id="3.40.50.1390:FF:000001">
    <property type="entry name" value="DNA recombinase"/>
    <property type="match status" value="1"/>
</dbReference>
<dbReference type="InterPro" id="IPR036162">
    <property type="entry name" value="Resolvase-like_N_sf"/>
</dbReference>
<evidence type="ECO:0000256" key="2">
    <source>
        <dbReference type="ARBA" id="ARBA00022908"/>
    </source>
</evidence>
<keyword evidence="4" id="KW-0238">DNA-binding</keyword>
<evidence type="ECO:0000256" key="7">
    <source>
        <dbReference type="PROSITE-ProRule" id="PRU10137"/>
    </source>
</evidence>
<dbReference type="PROSITE" id="PS00397">
    <property type="entry name" value="RECOMBINASES_1"/>
    <property type="match status" value="1"/>
</dbReference>
<dbReference type="GO" id="GO:0015074">
    <property type="term" value="P:DNA integration"/>
    <property type="evidence" value="ECO:0007669"/>
    <property type="project" value="UniProtKB-KW"/>
</dbReference>
<dbReference type="PANTHER" id="PTHR30461">
    <property type="entry name" value="DNA-INVERTASE FROM LAMBDOID PROPHAGE"/>
    <property type="match status" value="1"/>
</dbReference>
<dbReference type="RefSeq" id="WP_194369152.1">
    <property type="nucleotide sequence ID" value="NZ_CP054492.1"/>
</dbReference>
<sequence>MKIGYARVSSSGQNLEAQIELLEKAGCEKIFHEKITSTQSVGRKELQNALDFVRIGDTFVVTRLDRCSRSVKDLYEIIDKLNSKEVAFKATEQNIDTSSSSGRLMIGLLSIVAEFETDLRAERQAEGIASAKKRGIKFGRKSKLDMIKVVEAIKMQDVGVANQEIADYFNIGRSTLLRYISQYKKNSQ</sequence>
<dbReference type="Pfam" id="PF02796">
    <property type="entry name" value="HTH_7"/>
    <property type="match status" value="1"/>
</dbReference>
<dbReference type="Proteomes" id="UP000593994">
    <property type="component" value="Chromosome"/>
</dbReference>
<dbReference type="InterPro" id="IPR006119">
    <property type="entry name" value="Resolv_N"/>
</dbReference>
<evidence type="ECO:0000256" key="3">
    <source>
        <dbReference type="ARBA" id="ARBA00023100"/>
    </source>
</evidence>
<dbReference type="InterPro" id="IPR050639">
    <property type="entry name" value="SSR_resolvase"/>
</dbReference>
<dbReference type="PANTHER" id="PTHR30461:SF26">
    <property type="entry name" value="RESOLVASE HOMOLOG YNEB"/>
    <property type="match status" value="1"/>
</dbReference>
<evidence type="ECO:0000256" key="4">
    <source>
        <dbReference type="ARBA" id="ARBA00023125"/>
    </source>
</evidence>
<dbReference type="KEGG" id="sbal:HUE88_11465"/>
<name>A0A7S7LUH9_9BACT</name>
<dbReference type="Pfam" id="PF00239">
    <property type="entry name" value="Resolvase"/>
    <property type="match status" value="1"/>
</dbReference>
<dbReference type="SMART" id="SM00857">
    <property type="entry name" value="Resolvase"/>
    <property type="match status" value="1"/>
</dbReference>
<protein>
    <submittedName>
        <fullName evidence="9">Recombinase family protein</fullName>
    </submittedName>
</protein>
<dbReference type="CDD" id="cd03768">
    <property type="entry name" value="SR_ResInv"/>
    <property type="match status" value="1"/>
</dbReference>
<dbReference type="GO" id="GO:0000150">
    <property type="term" value="F:DNA strand exchange activity"/>
    <property type="evidence" value="ECO:0007669"/>
    <property type="project" value="UniProtKB-KW"/>
</dbReference>
<feature type="active site" description="O-(5'-phospho-DNA)-serine intermediate" evidence="6 7">
    <location>
        <position position="9"/>
    </location>
</feature>
<keyword evidence="3" id="KW-0230">DNA invertase</keyword>
<feature type="domain" description="Resolvase/invertase-type recombinase catalytic" evidence="8">
    <location>
        <begin position="1"/>
        <end position="135"/>
    </location>
</feature>
<dbReference type="Gene3D" id="3.40.50.1390">
    <property type="entry name" value="Resolvase, N-terminal catalytic domain"/>
    <property type="match status" value="1"/>
</dbReference>
<evidence type="ECO:0000313" key="9">
    <source>
        <dbReference type="EMBL" id="QOY51707.1"/>
    </source>
</evidence>
<keyword evidence="2" id="KW-0229">DNA integration</keyword>
<dbReference type="EMBL" id="CP054492">
    <property type="protein sequence ID" value="QOY51707.1"/>
    <property type="molecule type" value="Genomic_DNA"/>
</dbReference>
<keyword evidence="10" id="KW-1185">Reference proteome</keyword>
<dbReference type="InterPro" id="IPR006118">
    <property type="entry name" value="Recombinase_CS"/>
</dbReference>
<reference evidence="9 10" key="1">
    <citation type="submission" date="2020-05" db="EMBL/GenBank/DDBJ databases">
        <title>Sulfurimonas marisnigri, sp. nov., and Sulfurimonas baltica, sp. nov., manganese oxide reducing chemolithoautotrophs of the class Epsilonproteobacteria isolated from the pelagic redoxclines of the Black and Baltic Seas and emended description of the genus Sulfurimonas.</title>
        <authorList>
            <person name="Henkel J.V."/>
            <person name="Laudan C."/>
            <person name="Werner J."/>
            <person name="Neu T."/>
            <person name="Plewe S."/>
            <person name="Sproer C."/>
            <person name="Bunk B."/>
            <person name="Schulz-Vogt H.N."/>
        </authorList>
    </citation>
    <scope>NUCLEOTIDE SEQUENCE [LARGE SCALE GENOMIC DNA]</scope>
    <source>
        <strain evidence="9 10">GD2</strain>
    </source>
</reference>
<accession>A0A7S7LUH9</accession>
<evidence type="ECO:0000259" key="8">
    <source>
        <dbReference type="PROSITE" id="PS51736"/>
    </source>
</evidence>
<evidence type="ECO:0000256" key="5">
    <source>
        <dbReference type="ARBA" id="ARBA00023172"/>
    </source>
</evidence>
<evidence type="ECO:0000256" key="6">
    <source>
        <dbReference type="PIRSR" id="PIRSR606118-50"/>
    </source>
</evidence>
<evidence type="ECO:0000256" key="1">
    <source>
        <dbReference type="ARBA" id="ARBA00009913"/>
    </source>
</evidence>